<evidence type="ECO:0000256" key="2">
    <source>
        <dbReference type="ARBA" id="ARBA00004134"/>
    </source>
</evidence>
<dbReference type="Pfam" id="PF03983">
    <property type="entry name" value="SHD1"/>
    <property type="match status" value="1"/>
</dbReference>
<dbReference type="GO" id="GO:0030479">
    <property type="term" value="C:actin cortical patch"/>
    <property type="evidence" value="ECO:0007669"/>
    <property type="project" value="UniProtKB-SubCell"/>
</dbReference>
<name>A0A1Y2FVN3_9BASI</name>
<organism evidence="14 15">
    <name type="scientific">Leucosporidium creatinivorum</name>
    <dbReference type="NCBI Taxonomy" id="106004"/>
    <lineage>
        <taxon>Eukaryota</taxon>
        <taxon>Fungi</taxon>
        <taxon>Dikarya</taxon>
        <taxon>Basidiomycota</taxon>
        <taxon>Pucciniomycotina</taxon>
        <taxon>Microbotryomycetes</taxon>
        <taxon>Leucosporidiales</taxon>
        <taxon>Leucosporidium</taxon>
    </lineage>
</organism>
<keyword evidence="9" id="KW-0009">Actin-binding</keyword>
<keyword evidence="10" id="KW-0206">Cytoskeleton</keyword>
<dbReference type="EMBL" id="MCGR01000012">
    <property type="protein sequence ID" value="ORY88019.1"/>
    <property type="molecule type" value="Genomic_DNA"/>
</dbReference>
<dbReference type="PROSITE" id="PS50002">
    <property type="entry name" value="SH3"/>
    <property type="match status" value="3"/>
</dbReference>
<feature type="region of interest" description="Disordered" evidence="12">
    <location>
        <begin position="739"/>
        <end position="931"/>
    </location>
</feature>
<evidence type="ECO:0000256" key="8">
    <source>
        <dbReference type="ARBA" id="ARBA00022753"/>
    </source>
</evidence>
<feature type="compositionally biased region" description="Low complexity" evidence="12">
    <location>
        <begin position="877"/>
        <end position="890"/>
    </location>
</feature>
<feature type="compositionally biased region" description="Basic and acidic residues" evidence="12">
    <location>
        <begin position="597"/>
        <end position="609"/>
    </location>
</feature>
<keyword evidence="8" id="KW-0967">Endosome</keyword>
<feature type="compositionally biased region" description="Basic and acidic residues" evidence="12">
    <location>
        <begin position="430"/>
        <end position="464"/>
    </location>
</feature>
<reference evidence="14 15" key="1">
    <citation type="submission" date="2016-07" db="EMBL/GenBank/DDBJ databases">
        <title>Pervasive Adenine N6-methylation of Active Genes in Fungi.</title>
        <authorList>
            <consortium name="DOE Joint Genome Institute"/>
            <person name="Mondo S.J."/>
            <person name="Dannebaum R.O."/>
            <person name="Kuo R.C."/>
            <person name="Labutti K."/>
            <person name="Haridas S."/>
            <person name="Kuo A."/>
            <person name="Salamov A."/>
            <person name="Ahrendt S.R."/>
            <person name="Lipzen A."/>
            <person name="Sullivan W."/>
            <person name="Andreopoulos W.B."/>
            <person name="Clum A."/>
            <person name="Lindquist E."/>
            <person name="Daum C."/>
            <person name="Ramamoorthy G.K."/>
            <person name="Gryganskyi A."/>
            <person name="Culley D."/>
            <person name="Magnuson J.K."/>
            <person name="James T.Y."/>
            <person name="O'Malley M.A."/>
            <person name="Stajich J.E."/>
            <person name="Spatafora J.W."/>
            <person name="Visel A."/>
            <person name="Grigoriev I.V."/>
        </authorList>
    </citation>
    <scope>NUCLEOTIDE SEQUENCE [LARGE SCALE GENOMIC DNA]</scope>
    <source>
        <strain evidence="14 15">62-1032</strain>
    </source>
</reference>
<dbReference type="GO" id="GO:0003779">
    <property type="term" value="F:actin binding"/>
    <property type="evidence" value="ECO:0007669"/>
    <property type="project" value="UniProtKB-KW"/>
</dbReference>
<sequence length="1190" mass="127317">MTTRYLSLARAEFDYEATTEDELTVTEDQLVWVLENDDPDWHKVKIKTTDATAAPAIGLVPASYLAPSVPLRAVTALYDYTPAVGDDGQLENDEEMEIAEGEQLELLEEEEEWILVQRANGGGAGFVPASYVEDGDSAAAAPVEEEEEPVAAPVVTGYSDPIPPPPTRAAAPAAAAGNVKTWAVTELDKKKKKKKGTLGVGNGAVFFASETDKTPVQQYPLSTLTDLTHEKSKHLHLTFPSSGELHFVISSKSEFDEILSKIEEDRGASAPSPVAAPAIPAAPAPPPAPPAPAAASAYIPPPPPLRGAAAIPPPPIRTVSSSTSIPIAPPAPARNGSSTSATTNATALYDFDSAGDDELSLVEGERVFLLIGASDDPEWAKIRKGSEEGVVPASYVELDAAGDEEDEEAARLAEEERLADEAALAAQLKADAKAARDREAKVASDREAKEAARRKEARAEEARQNRLSQAPRASPIPVPQRGEVQQLQDEEEERQLAPRRPKDKPERSGERERERESGSREGSSRREGKERSSSGKERAVRKPDTSRVRTWKDRTGQFKVEAEFLGLKDNKIRLHKLNGVIIEVPVEKMSSDDTAYLKRELGGGGDRREGTRHRSSRDSHSRPSVEVEPPTPQRPSSKPKPRSNTDWFDFFLSAGCDMDNCTRYARNAENEGFDESLIPDLEESNLRSLGLKEGDIIRVKKYIREKYHAGAHKPPPTPEKTDREAQIAADAVLAKALQNGTPTTPAPNLFASGPNGELKPRRGRRNTTTSARQDTVDGAALASAGSELAKVRGTTPTSSAPQRVASPQSTGSSSLDPTKRSSSTIPQLGGFDDDAWDIKPTSKAATPSPAPAPAAPTPPPAPPAPAAPVVQPPAPEQPARAGSAGPASGSTLTYNDGLLAQLGINNRPPSAPVTSQPTGFQMSPQPTGMSYNGPRAPVAPIAANQGLLAPLVPTRTGFPGGAFSQAPMMPMATGFVPQMQPHFTGMPMMSQPTGFGGLAAPMGMQPTGSPNFLQTQPTGYQQPQQTGFQQPQQTGFMQPQATGMGFQPQQQGYQQTPQRFSPAPPQQQQQQQQQPVQFNPLPPGQATSAPPASSTPAQFDPTNIFSSMKDGSFVTKGSNLGPQDSTRYDALRPQQTGMPFQGVQPQATGFPQQQQMQPQMTGFPGQQQMFSQATGMPQQFGQNGFMPRQF</sequence>
<dbReference type="SUPFAM" id="SSF50044">
    <property type="entry name" value="SH3-domain"/>
    <property type="match status" value="3"/>
</dbReference>
<keyword evidence="10" id="KW-0963">Cytoplasm</keyword>
<accession>A0A1Y2FVN3</accession>
<comment type="subcellular location">
    <subcellularLocation>
        <location evidence="3">Cell membrane</location>
        <topology evidence="3">Peripheral membrane protein</topology>
        <orientation evidence="3">Cytoplasmic side</orientation>
    </subcellularLocation>
    <subcellularLocation>
        <location evidence="2">Cytoplasm</location>
        <location evidence="2">Cytoskeleton</location>
        <location evidence="2">Actin patch</location>
    </subcellularLocation>
    <subcellularLocation>
        <location evidence="1">Endosome membrane</location>
        <topology evidence="1">Peripheral membrane protein</topology>
        <orientation evidence="1">Cytoplasmic side</orientation>
    </subcellularLocation>
</comment>
<evidence type="ECO:0000256" key="1">
    <source>
        <dbReference type="ARBA" id="ARBA00004125"/>
    </source>
</evidence>
<dbReference type="STRING" id="106004.A0A1Y2FVN3"/>
<dbReference type="PANTHER" id="PTHR15735:SF21">
    <property type="entry name" value="PROTEIN NERVOUS WRECK"/>
    <property type="match status" value="1"/>
</dbReference>
<dbReference type="Gene3D" id="1.10.150.50">
    <property type="entry name" value="Transcription Factor, Ets-1"/>
    <property type="match status" value="1"/>
</dbReference>
<feature type="compositionally biased region" description="Pro residues" evidence="12">
    <location>
        <begin position="280"/>
        <end position="292"/>
    </location>
</feature>
<feature type="compositionally biased region" description="Basic and acidic residues" evidence="12">
    <location>
        <begin position="503"/>
        <end position="550"/>
    </location>
</feature>
<dbReference type="InterPro" id="IPR013761">
    <property type="entry name" value="SAM/pointed_sf"/>
</dbReference>
<gene>
    <name evidence="14" type="ORF">BCR35DRAFT_324372</name>
</gene>
<evidence type="ECO:0000313" key="14">
    <source>
        <dbReference type="EMBL" id="ORY88019.1"/>
    </source>
</evidence>
<keyword evidence="15" id="KW-1185">Reference proteome</keyword>
<dbReference type="Gene3D" id="2.30.30.700">
    <property type="entry name" value="SLA1 homology domain 1"/>
    <property type="match status" value="1"/>
</dbReference>
<dbReference type="Gene3D" id="2.30.30.40">
    <property type="entry name" value="SH3 Domains"/>
    <property type="match status" value="3"/>
</dbReference>
<evidence type="ECO:0000256" key="6">
    <source>
        <dbReference type="ARBA" id="ARBA00022443"/>
    </source>
</evidence>
<dbReference type="InParanoid" id="A0A1Y2FVN3"/>
<dbReference type="PANTHER" id="PTHR15735">
    <property type="entry name" value="FCH AND DOUBLE SH3 DOMAINS PROTEIN"/>
    <property type="match status" value="1"/>
</dbReference>
<feature type="region of interest" description="Disordered" evidence="12">
    <location>
        <begin position="429"/>
        <end position="550"/>
    </location>
</feature>
<dbReference type="GO" id="GO:0043130">
    <property type="term" value="F:ubiquitin binding"/>
    <property type="evidence" value="ECO:0007669"/>
    <property type="project" value="InterPro"/>
</dbReference>
<evidence type="ECO:0000256" key="10">
    <source>
        <dbReference type="ARBA" id="ARBA00023212"/>
    </source>
</evidence>
<evidence type="ECO:0000259" key="13">
    <source>
        <dbReference type="PROSITE" id="PS50002"/>
    </source>
</evidence>
<dbReference type="Pfam" id="PF00018">
    <property type="entry name" value="SH3_1"/>
    <property type="match status" value="2"/>
</dbReference>
<evidence type="ECO:0000256" key="9">
    <source>
        <dbReference type="ARBA" id="ARBA00023203"/>
    </source>
</evidence>
<feature type="compositionally biased region" description="Polar residues" evidence="12">
    <location>
        <begin position="794"/>
        <end position="826"/>
    </location>
</feature>
<dbReference type="GO" id="GO:0005886">
    <property type="term" value="C:plasma membrane"/>
    <property type="evidence" value="ECO:0007669"/>
    <property type="project" value="UniProtKB-SubCell"/>
</dbReference>
<feature type="domain" description="SH3" evidence="13">
    <location>
        <begin position="4"/>
        <end position="70"/>
    </location>
</feature>
<dbReference type="OrthoDB" id="5971719at2759"/>
<dbReference type="GO" id="GO:0010008">
    <property type="term" value="C:endosome membrane"/>
    <property type="evidence" value="ECO:0007669"/>
    <property type="project" value="UniProtKB-SubCell"/>
</dbReference>
<dbReference type="AlphaFoldDB" id="A0A1Y2FVN3"/>
<feature type="compositionally biased region" description="Pro residues" evidence="12">
    <location>
        <begin position="848"/>
        <end position="876"/>
    </location>
</feature>
<dbReference type="GO" id="GO:0030674">
    <property type="term" value="F:protein-macromolecule adaptor activity"/>
    <property type="evidence" value="ECO:0007669"/>
    <property type="project" value="InterPro"/>
</dbReference>
<feature type="compositionally biased region" description="Low complexity" evidence="12">
    <location>
        <begin position="778"/>
        <end position="788"/>
    </location>
</feature>
<feature type="region of interest" description="Disordered" evidence="12">
    <location>
        <begin position="597"/>
        <end position="644"/>
    </location>
</feature>
<feature type="region of interest" description="Disordered" evidence="12">
    <location>
        <begin position="1007"/>
        <end position="1165"/>
    </location>
</feature>
<dbReference type="Proteomes" id="UP000193467">
    <property type="component" value="Unassembled WGS sequence"/>
</dbReference>
<evidence type="ECO:0000313" key="15">
    <source>
        <dbReference type="Proteomes" id="UP000193467"/>
    </source>
</evidence>
<protein>
    <recommendedName>
        <fullName evidence="5">Actin cytoskeleton-regulatory complex protein SLA1</fullName>
    </recommendedName>
</protein>
<keyword evidence="7" id="KW-0254">Endocytosis</keyword>
<feature type="compositionally biased region" description="Polar residues" evidence="12">
    <location>
        <begin position="1115"/>
        <end position="1125"/>
    </location>
</feature>
<dbReference type="Pfam" id="PF14604">
    <property type="entry name" value="SH3_9"/>
    <property type="match status" value="1"/>
</dbReference>
<evidence type="ECO:0000256" key="3">
    <source>
        <dbReference type="ARBA" id="ARBA00004413"/>
    </source>
</evidence>
<feature type="region of interest" description="Disordered" evidence="12">
    <location>
        <begin position="318"/>
        <end position="340"/>
    </location>
</feature>
<feature type="domain" description="SH3" evidence="13">
    <location>
        <begin position="78"/>
        <end position="137"/>
    </location>
</feature>
<dbReference type="InterPro" id="IPR056996">
    <property type="entry name" value="PH_SLA1"/>
</dbReference>
<evidence type="ECO:0000256" key="5">
    <source>
        <dbReference type="ARBA" id="ARBA00020357"/>
    </source>
</evidence>
<feature type="region of interest" description="Disordered" evidence="12">
    <location>
        <begin position="266"/>
        <end position="294"/>
    </location>
</feature>
<dbReference type="SMART" id="SM00326">
    <property type="entry name" value="SH3"/>
    <property type="match status" value="3"/>
</dbReference>
<evidence type="ECO:0000256" key="4">
    <source>
        <dbReference type="ARBA" id="ARBA00007948"/>
    </source>
</evidence>
<feature type="domain" description="SH3" evidence="13">
    <location>
        <begin position="340"/>
        <end position="401"/>
    </location>
</feature>
<feature type="compositionally biased region" description="Low complexity" evidence="12">
    <location>
        <begin position="268"/>
        <end position="279"/>
    </location>
</feature>
<dbReference type="FunCoup" id="A0A1Y2FVN3">
    <property type="interactions" value="176"/>
</dbReference>
<dbReference type="InterPro" id="IPR007131">
    <property type="entry name" value="SHD1"/>
</dbReference>
<proteinExistence type="inferred from homology"/>
<keyword evidence="6 11" id="KW-0728">SH3 domain</keyword>
<dbReference type="GO" id="GO:0006897">
    <property type="term" value="P:endocytosis"/>
    <property type="evidence" value="ECO:0007669"/>
    <property type="project" value="UniProtKB-KW"/>
</dbReference>
<comment type="caution">
    <text evidence="14">The sequence shown here is derived from an EMBL/GenBank/DDBJ whole genome shotgun (WGS) entry which is preliminary data.</text>
</comment>
<feature type="compositionally biased region" description="Low complexity" evidence="12">
    <location>
        <begin position="1144"/>
        <end position="1165"/>
    </location>
</feature>
<dbReference type="InterPro" id="IPR036028">
    <property type="entry name" value="SH3-like_dom_sf"/>
</dbReference>
<dbReference type="Pfam" id="PF24081">
    <property type="entry name" value="PH_SLA1"/>
    <property type="match status" value="1"/>
</dbReference>
<evidence type="ECO:0000256" key="11">
    <source>
        <dbReference type="PROSITE-ProRule" id="PRU00192"/>
    </source>
</evidence>
<dbReference type="GO" id="GO:0042802">
    <property type="term" value="F:identical protein binding"/>
    <property type="evidence" value="ECO:0007669"/>
    <property type="project" value="InterPro"/>
</dbReference>
<comment type="similarity">
    <text evidence="4">Belongs to the SLA1 family.</text>
</comment>
<dbReference type="InterPro" id="IPR001452">
    <property type="entry name" value="SH3_domain"/>
</dbReference>
<feature type="compositionally biased region" description="Polar residues" evidence="12">
    <location>
        <begin position="903"/>
        <end position="930"/>
    </location>
</feature>
<evidence type="ECO:0000256" key="7">
    <source>
        <dbReference type="ARBA" id="ARBA00022583"/>
    </source>
</evidence>
<feature type="compositionally biased region" description="Low complexity" evidence="12">
    <location>
        <begin position="1014"/>
        <end position="1040"/>
    </location>
</feature>
<dbReference type="CDD" id="cd11773">
    <property type="entry name" value="SH3_Sla1p_1"/>
    <property type="match status" value="1"/>
</dbReference>
<evidence type="ECO:0000256" key="12">
    <source>
        <dbReference type="SAM" id="MobiDB-lite"/>
    </source>
</evidence>
<feature type="compositionally biased region" description="Low complexity" evidence="12">
    <location>
        <begin position="1086"/>
        <end position="1097"/>
    </location>
</feature>
<feature type="compositionally biased region" description="Low complexity" evidence="12">
    <location>
        <begin position="1047"/>
        <end position="1079"/>
    </location>
</feature>
<dbReference type="InterPro" id="IPR035800">
    <property type="entry name" value="Sla1_SH3_1"/>
</dbReference>
<feature type="compositionally biased region" description="Basic and acidic residues" evidence="12">
    <location>
        <begin position="616"/>
        <end position="625"/>
    </location>
</feature>